<keyword evidence="1" id="KW-1133">Transmembrane helix</keyword>
<dbReference type="AlphaFoldDB" id="A0A2S9GU33"/>
<dbReference type="OrthoDB" id="6547435at2"/>
<evidence type="ECO:0000256" key="1">
    <source>
        <dbReference type="SAM" id="Phobius"/>
    </source>
</evidence>
<feature type="transmembrane region" description="Helical" evidence="1">
    <location>
        <begin position="39"/>
        <end position="63"/>
    </location>
</feature>
<keyword evidence="3" id="KW-1185">Reference proteome</keyword>
<evidence type="ECO:0000313" key="2">
    <source>
        <dbReference type="EMBL" id="PRC91211.1"/>
    </source>
</evidence>
<protein>
    <submittedName>
        <fullName evidence="2">Uncharacterized protein</fullName>
    </submittedName>
</protein>
<proteinExistence type="predicted"/>
<evidence type="ECO:0000313" key="3">
    <source>
        <dbReference type="Proteomes" id="UP000237839"/>
    </source>
</evidence>
<keyword evidence="1" id="KW-0812">Transmembrane</keyword>
<dbReference type="EMBL" id="PUGF01000027">
    <property type="protein sequence ID" value="PRC91211.1"/>
    <property type="molecule type" value="Genomic_DNA"/>
</dbReference>
<comment type="caution">
    <text evidence="2">The sequence shown here is derived from an EMBL/GenBank/DDBJ whole genome shotgun (WGS) entry which is preliminary data.</text>
</comment>
<name>A0A2S9GU33_9BURK</name>
<dbReference type="RefSeq" id="WP_133166948.1">
    <property type="nucleotide sequence ID" value="NZ_PUGF01000027.1"/>
</dbReference>
<sequence>MRTTDNSGAKMYAVEIEQIHTDISKMMAETAKLNSEASWYPIIVAVGIMGGTAAVLAGIAAFVNAFSE</sequence>
<dbReference type="Proteomes" id="UP000237839">
    <property type="component" value="Unassembled WGS sequence"/>
</dbReference>
<organism evidence="2 3">
    <name type="scientific">Solimicrobium silvestre</name>
    <dbReference type="NCBI Taxonomy" id="2099400"/>
    <lineage>
        <taxon>Bacteria</taxon>
        <taxon>Pseudomonadati</taxon>
        <taxon>Pseudomonadota</taxon>
        <taxon>Betaproteobacteria</taxon>
        <taxon>Burkholderiales</taxon>
        <taxon>Oxalobacteraceae</taxon>
        <taxon>Solimicrobium</taxon>
    </lineage>
</organism>
<accession>A0A2S9GU33</accession>
<gene>
    <name evidence="2" type="ORF">S2091_4106</name>
</gene>
<keyword evidence="1" id="KW-0472">Membrane</keyword>
<reference evidence="2 3" key="1">
    <citation type="submission" date="2018-02" db="EMBL/GenBank/DDBJ databases">
        <title>Solimicrobium silvestre gen. nov., sp. nov., isolated from alpine forest soil.</title>
        <authorList>
            <person name="Margesin R."/>
            <person name="Albuquerque L."/>
            <person name="Zhang D.-C."/>
            <person name="Froufe H.J.C."/>
            <person name="Severino R."/>
            <person name="Roxo I."/>
            <person name="Egas C."/>
            <person name="Da Costa M.S."/>
        </authorList>
    </citation>
    <scope>NUCLEOTIDE SEQUENCE [LARGE SCALE GENOMIC DNA]</scope>
    <source>
        <strain evidence="2 3">S20-91</strain>
    </source>
</reference>